<feature type="region of interest" description="Disordered" evidence="1">
    <location>
        <begin position="1"/>
        <end position="43"/>
    </location>
</feature>
<gene>
    <name evidence="2" type="ORF">SAMN02787144_10426</name>
</gene>
<reference evidence="2 3" key="1">
    <citation type="submission" date="2016-11" db="EMBL/GenBank/DDBJ databases">
        <authorList>
            <person name="Jaros S."/>
            <person name="Januszkiewicz K."/>
            <person name="Wedrychowicz H."/>
        </authorList>
    </citation>
    <scope>NUCLEOTIDE SEQUENCE [LARGE SCALE GENOMIC DNA]</scope>
    <source>
        <strain evidence="2 3">OK807</strain>
    </source>
</reference>
<accession>A0A1K2F9E1</accession>
<evidence type="ECO:0000313" key="3">
    <source>
        <dbReference type="Proteomes" id="UP000181909"/>
    </source>
</evidence>
<dbReference type="RefSeq" id="WP_256260372.1">
    <property type="nucleotide sequence ID" value="NZ_FPJO01000042.1"/>
</dbReference>
<name>A0A1K2F9E1_STRAR</name>
<dbReference type="Proteomes" id="UP000181909">
    <property type="component" value="Unassembled WGS sequence"/>
</dbReference>
<proteinExistence type="predicted"/>
<protein>
    <submittedName>
        <fullName evidence="2">Uncharacterized protein</fullName>
    </submittedName>
</protein>
<evidence type="ECO:0000256" key="1">
    <source>
        <dbReference type="SAM" id="MobiDB-lite"/>
    </source>
</evidence>
<feature type="compositionally biased region" description="Polar residues" evidence="1">
    <location>
        <begin position="20"/>
        <end position="30"/>
    </location>
</feature>
<dbReference type="EMBL" id="FPJO01000042">
    <property type="protein sequence ID" value="SFY44054.1"/>
    <property type="molecule type" value="Genomic_DNA"/>
</dbReference>
<sequence length="43" mass="4740">MSVKEKKTTSATTTTRTGQHKQSQMKTQTPDYRGKGRVRASAA</sequence>
<evidence type="ECO:0000313" key="2">
    <source>
        <dbReference type="EMBL" id="SFY44054.1"/>
    </source>
</evidence>
<dbReference type="AlphaFoldDB" id="A0A1K2F9E1"/>
<organism evidence="2 3">
    <name type="scientific">Streptomyces atratus</name>
    <dbReference type="NCBI Taxonomy" id="1893"/>
    <lineage>
        <taxon>Bacteria</taxon>
        <taxon>Bacillati</taxon>
        <taxon>Actinomycetota</taxon>
        <taxon>Actinomycetes</taxon>
        <taxon>Kitasatosporales</taxon>
        <taxon>Streptomycetaceae</taxon>
        <taxon>Streptomyces</taxon>
    </lineage>
</organism>